<dbReference type="Pfam" id="PF00043">
    <property type="entry name" value="GST_C"/>
    <property type="match status" value="1"/>
</dbReference>
<name>A0A9P7A522_9AGAM</name>
<dbReference type="GO" id="GO:0006749">
    <property type="term" value="P:glutathione metabolic process"/>
    <property type="evidence" value="ECO:0007669"/>
    <property type="project" value="TreeGrafter"/>
</dbReference>
<keyword evidence="2" id="KW-0808">Transferase</keyword>
<dbReference type="PANTHER" id="PTHR43900">
    <property type="entry name" value="GLUTATHIONE S-TRANSFERASE RHO"/>
    <property type="match status" value="1"/>
</dbReference>
<dbReference type="PANTHER" id="PTHR43900:SF3">
    <property type="entry name" value="GLUTATHIONE S-TRANSFERASE RHO"/>
    <property type="match status" value="1"/>
</dbReference>
<proteinExistence type="predicted"/>
<evidence type="ECO:0000259" key="5">
    <source>
        <dbReference type="PROSITE" id="PS50405"/>
    </source>
</evidence>
<dbReference type="Proteomes" id="UP000714275">
    <property type="component" value="Unassembled WGS sequence"/>
</dbReference>
<dbReference type="Pfam" id="PF13417">
    <property type="entry name" value="GST_N_3"/>
    <property type="match status" value="1"/>
</dbReference>
<dbReference type="GO" id="GO:0005737">
    <property type="term" value="C:cytoplasm"/>
    <property type="evidence" value="ECO:0007669"/>
    <property type="project" value="TreeGrafter"/>
</dbReference>
<dbReference type="GO" id="GO:0004364">
    <property type="term" value="F:glutathione transferase activity"/>
    <property type="evidence" value="ECO:0007669"/>
    <property type="project" value="UniProtKB-EC"/>
</dbReference>
<dbReference type="OrthoDB" id="249703at2759"/>
<dbReference type="PROSITE" id="PS50404">
    <property type="entry name" value="GST_NTER"/>
    <property type="match status" value="1"/>
</dbReference>
<dbReference type="InterPro" id="IPR036249">
    <property type="entry name" value="Thioredoxin-like_sf"/>
</dbReference>
<evidence type="ECO:0000256" key="2">
    <source>
        <dbReference type="ARBA" id="ARBA00022679"/>
    </source>
</evidence>
<keyword evidence="7" id="KW-1185">Reference proteome</keyword>
<dbReference type="FunFam" id="3.40.30.10:FF:000016">
    <property type="entry name" value="Glutathione S-transferase F2"/>
    <property type="match status" value="1"/>
</dbReference>
<accession>A0A9P7A522</accession>
<reference evidence="6" key="1">
    <citation type="journal article" date="2020" name="New Phytol.">
        <title>Comparative genomics reveals dynamic genome evolution in host specialist ectomycorrhizal fungi.</title>
        <authorList>
            <person name="Lofgren L.A."/>
            <person name="Nguyen N.H."/>
            <person name="Vilgalys R."/>
            <person name="Ruytinx J."/>
            <person name="Liao H.L."/>
            <person name="Branco S."/>
            <person name="Kuo A."/>
            <person name="LaButti K."/>
            <person name="Lipzen A."/>
            <person name="Andreopoulos W."/>
            <person name="Pangilinan J."/>
            <person name="Riley R."/>
            <person name="Hundley H."/>
            <person name="Na H."/>
            <person name="Barry K."/>
            <person name="Grigoriev I.V."/>
            <person name="Stajich J.E."/>
            <person name="Kennedy P.G."/>
        </authorList>
    </citation>
    <scope>NUCLEOTIDE SEQUENCE</scope>
    <source>
        <strain evidence="6">DOB743</strain>
    </source>
</reference>
<dbReference type="SFLD" id="SFLDG00358">
    <property type="entry name" value="Main_(cytGST)"/>
    <property type="match status" value="1"/>
</dbReference>
<dbReference type="InterPro" id="IPR004046">
    <property type="entry name" value="GST_C"/>
</dbReference>
<dbReference type="EMBL" id="JABBWD010000004">
    <property type="protein sequence ID" value="KAG1782233.1"/>
    <property type="molecule type" value="Genomic_DNA"/>
</dbReference>
<evidence type="ECO:0000256" key="1">
    <source>
        <dbReference type="ARBA" id="ARBA00012452"/>
    </source>
</evidence>
<dbReference type="SUPFAM" id="SSF52833">
    <property type="entry name" value="Thioredoxin-like"/>
    <property type="match status" value="1"/>
</dbReference>
<evidence type="ECO:0000313" key="6">
    <source>
        <dbReference type="EMBL" id="KAG1782233.1"/>
    </source>
</evidence>
<feature type="domain" description="GST N-terminal" evidence="4">
    <location>
        <begin position="1"/>
        <end position="79"/>
    </location>
</feature>
<dbReference type="PROSITE" id="PS50405">
    <property type="entry name" value="GST_CTER"/>
    <property type="match status" value="1"/>
</dbReference>
<comment type="catalytic activity">
    <reaction evidence="3">
        <text>RX + glutathione = an S-substituted glutathione + a halide anion + H(+)</text>
        <dbReference type="Rhea" id="RHEA:16437"/>
        <dbReference type="ChEBI" id="CHEBI:15378"/>
        <dbReference type="ChEBI" id="CHEBI:16042"/>
        <dbReference type="ChEBI" id="CHEBI:17792"/>
        <dbReference type="ChEBI" id="CHEBI:57925"/>
        <dbReference type="ChEBI" id="CHEBI:90779"/>
        <dbReference type="EC" id="2.5.1.18"/>
    </reaction>
</comment>
<dbReference type="SUPFAM" id="SSF47616">
    <property type="entry name" value="GST C-terminal domain-like"/>
    <property type="match status" value="1"/>
</dbReference>
<sequence>MIKIYGLAISSCTRRVALVLQEKGVPYDLIQVPPNNFKSEEHRKRQPFSQIPVLDDEGYQLYESRAIARYIAAKYHDQGTVGLYPSPGDYRAIGLFERACSLEYSQFYPIVERLMKEDIIIKLRGGSSDGNVIQVLKSRLEEKLDVYNVILSEQKYLAGSSITLADLFHVPELDVINKHYGHIISSRAHVNRWWKDLSARESWKAVSQ</sequence>
<dbReference type="InterPro" id="IPR010987">
    <property type="entry name" value="Glutathione-S-Trfase_C-like"/>
</dbReference>
<evidence type="ECO:0000256" key="3">
    <source>
        <dbReference type="ARBA" id="ARBA00047960"/>
    </source>
</evidence>
<dbReference type="GO" id="GO:0043295">
    <property type="term" value="F:glutathione binding"/>
    <property type="evidence" value="ECO:0007669"/>
    <property type="project" value="TreeGrafter"/>
</dbReference>
<protein>
    <recommendedName>
        <fullName evidence="1">glutathione transferase</fullName>
        <ecNumber evidence="1">2.5.1.18</ecNumber>
    </recommendedName>
</protein>
<gene>
    <name evidence="6" type="ORF">EV702DRAFT_1070910</name>
</gene>
<dbReference type="EC" id="2.5.1.18" evidence="1"/>
<dbReference type="AlphaFoldDB" id="A0A9P7A522"/>
<dbReference type="InterPro" id="IPR036282">
    <property type="entry name" value="Glutathione-S-Trfase_C_sf"/>
</dbReference>
<dbReference type="SFLD" id="SFLDS00019">
    <property type="entry name" value="Glutathione_Transferase_(cytos"/>
    <property type="match status" value="1"/>
</dbReference>
<comment type="caution">
    <text evidence="6">The sequence shown here is derived from an EMBL/GenBank/DDBJ whole genome shotgun (WGS) entry which is preliminary data.</text>
</comment>
<evidence type="ECO:0000313" key="7">
    <source>
        <dbReference type="Proteomes" id="UP000714275"/>
    </source>
</evidence>
<dbReference type="InterPro" id="IPR004045">
    <property type="entry name" value="Glutathione_S-Trfase_N"/>
</dbReference>
<feature type="domain" description="GST C-terminal" evidence="5">
    <location>
        <begin position="89"/>
        <end position="208"/>
    </location>
</feature>
<dbReference type="InterPro" id="IPR040079">
    <property type="entry name" value="Glutathione_S-Trfase"/>
</dbReference>
<dbReference type="Gene3D" id="1.20.1050.10">
    <property type="match status" value="1"/>
</dbReference>
<evidence type="ECO:0000259" key="4">
    <source>
        <dbReference type="PROSITE" id="PS50404"/>
    </source>
</evidence>
<dbReference type="Gene3D" id="3.40.30.10">
    <property type="entry name" value="Glutaredoxin"/>
    <property type="match status" value="1"/>
</dbReference>
<organism evidence="6 7">
    <name type="scientific">Suillus placidus</name>
    <dbReference type="NCBI Taxonomy" id="48579"/>
    <lineage>
        <taxon>Eukaryota</taxon>
        <taxon>Fungi</taxon>
        <taxon>Dikarya</taxon>
        <taxon>Basidiomycota</taxon>
        <taxon>Agaricomycotina</taxon>
        <taxon>Agaricomycetes</taxon>
        <taxon>Agaricomycetidae</taxon>
        <taxon>Boletales</taxon>
        <taxon>Suillineae</taxon>
        <taxon>Suillaceae</taxon>
        <taxon>Suillus</taxon>
    </lineage>
</organism>